<feature type="compositionally biased region" description="Low complexity" evidence="1">
    <location>
        <begin position="98"/>
        <end position="131"/>
    </location>
</feature>
<dbReference type="OrthoDB" id="6371887at2"/>
<keyword evidence="3" id="KW-1185">Reference proteome</keyword>
<comment type="caution">
    <text evidence="2">The sequence shown here is derived from an EMBL/GenBank/DDBJ whole genome shotgun (WGS) entry which is preliminary data.</text>
</comment>
<feature type="region of interest" description="Disordered" evidence="1">
    <location>
        <begin position="89"/>
        <end position="140"/>
    </location>
</feature>
<dbReference type="Proteomes" id="UP000218896">
    <property type="component" value="Unassembled WGS sequence"/>
</dbReference>
<accession>A0A2A2FCB7</accession>
<dbReference type="AlphaFoldDB" id="A0A2A2FCB7"/>
<dbReference type="EMBL" id="NSKD01000001">
    <property type="protein sequence ID" value="PAU82384.1"/>
    <property type="molecule type" value="Genomic_DNA"/>
</dbReference>
<sequence>MSKIRDYQQQVQDVIEKGINTVEKQHKTLAERPFELAEKVEQQAKSYSVKSVRAKHDDYANTAYETLRVWNQRLGDYANSLIGRFDKEAAPAEKQAEQKSASSAQSGAHKKSASSASKQSSGAKKSTGGAKKQTESQASA</sequence>
<protein>
    <submittedName>
        <fullName evidence="2">Uncharacterized protein</fullName>
    </submittedName>
</protein>
<reference evidence="2 3" key="1">
    <citation type="submission" date="2017-08" db="EMBL/GenBank/DDBJ databases">
        <title>Halovibrio sewagensis sp. nov., isolated from wastewater of high salinity.</title>
        <authorList>
            <person name="Dong X."/>
            <person name="Zhang G."/>
        </authorList>
    </citation>
    <scope>NUCLEOTIDE SEQUENCE [LARGE SCALE GENOMIC DNA]</scope>
    <source>
        <strain evidence="2 3">YL5-2</strain>
    </source>
</reference>
<proteinExistence type="predicted"/>
<evidence type="ECO:0000313" key="2">
    <source>
        <dbReference type="EMBL" id="PAU82384.1"/>
    </source>
</evidence>
<name>A0A2A2FCB7_9GAMM</name>
<organism evidence="2 3">
    <name type="scientific">Halovibrio salipaludis</name>
    <dbReference type="NCBI Taxonomy" id="2032626"/>
    <lineage>
        <taxon>Bacteria</taxon>
        <taxon>Pseudomonadati</taxon>
        <taxon>Pseudomonadota</taxon>
        <taxon>Gammaproteobacteria</taxon>
        <taxon>Oceanospirillales</taxon>
        <taxon>Halomonadaceae</taxon>
        <taxon>Halovibrio</taxon>
    </lineage>
</organism>
<gene>
    <name evidence="2" type="ORF">CK501_04375</name>
</gene>
<dbReference type="RefSeq" id="WP_095616478.1">
    <property type="nucleotide sequence ID" value="NZ_NSKD01000001.1"/>
</dbReference>
<evidence type="ECO:0000313" key="3">
    <source>
        <dbReference type="Proteomes" id="UP000218896"/>
    </source>
</evidence>
<evidence type="ECO:0000256" key="1">
    <source>
        <dbReference type="SAM" id="MobiDB-lite"/>
    </source>
</evidence>